<reference evidence="1 2" key="1">
    <citation type="submission" date="2020-08" db="EMBL/GenBank/DDBJ databases">
        <title>Genomic Encyclopedia of Type Strains, Phase IV (KMG-IV): sequencing the most valuable type-strain genomes for metagenomic binning, comparative biology and taxonomic classification.</title>
        <authorList>
            <person name="Goeker M."/>
        </authorList>
    </citation>
    <scope>NUCLEOTIDE SEQUENCE [LARGE SCALE GENOMIC DNA]</scope>
    <source>
        <strain evidence="1 2">DSM 25701</strain>
    </source>
</reference>
<dbReference type="InterPro" id="IPR042099">
    <property type="entry name" value="ANL_N_sf"/>
</dbReference>
<comment type="caution">
    <text evidence="1">The sequence shown here is derived from an EMBL/GenBank/DDBJ whole genome shotgun (WGS) entry which is preliminary data.</text>
</comment>
<proteinExistence type="predicted"/>
<dbReference type="RefSeq" id="WP_226968185.1">
    <property type="nucleotide sequence ID" value="NZ_JACHHW010000017.1"/>
</dbReference>
<dbReference type="EMBL" id="JACHHW010000017">
    <property type="protein sequence ID" value="MBB5189229.1"/>
    <property type="molecule type" value="Genomic_DNA"/>
</dbReference>
<evidence type="ECO:0000313" key="1">
    <source>
        <dbReference type="EMBL" id="MBB5189229.1"/>
    </source>
</evidence>
<dbReference type="AlphaFoldDB" id="A0A840R7E2"/>
<name>A0A840R7E2_9GAMM</name>
<protein>
    <submittedName>
        <fullName evidence="1">Long-subunit acyl-CoA synthetase (AMP-forming)</fullName>
    </submittedName>
</protein>
<evidence type="ECO:0000313" key="2">
    <source>
        <dbReference type="Proteomes" id="UP000536640"/>
    </source>
</evidence>
<accession>A0A840R7E2</accession>
<dbReference type="Gene3D" id="3.40.50.12780">
    <property type="entry name" value="N-terminal domain of ligase-like"/>
    <property type="match status" value="1"/>
</dbReference>
<gene>
    <name evidence="1" type="ORF">HNQ57_003532</name>
</gene>
<dbReference type="SUPFAM" id="SSF56801">
    <property type="entry name" value="Acetyl-CoA synthetase-like"/>
    <property type="match status" value="1"/>
</dbReference>
<sequence length="65" mass="7679">MKTPLAMFYRWEIEAANQVFLHQPANLQWSEYTWAEVADRARRVAAYIIEQDFEPGSRIAMFAKN</sequence>
<organism evidence="1 2">
    <name type="scientific">Zhongshania antarctica</name>
    <dbReference type="NCBI Taxonomy" id="641702"/>
    <lineage>
        <taxon>Bacteria</taxon>
        <taxon>Pseudomonadati</taxon>
        <taxon>Pseudomonadota</taxon>
        <taxon>Gammaproteobacteria</taxon>
        <taxon>Cellvibrionales</taxon>
        <taxon>Spongiibacteraceae</taxon>
        <taxon>Zhongshania</taxon>
    </lineage>
</organism>
<dbReference type="Proteomes" id="UP000536640">
    <property type="component" value="Unassembled WGS sequence"/>
</dbReference>
<keyword evidence="2" id="KW-1185">Reference proteome</keyword>